<dbReference type="GeneID" id="37108547"/>
<dbReference type="PANTHER" id="PTHR33048">
    <property type="entry name" value="PTH11-LIKE INTEGRAL MEMBRANE PROTEIN (AFU_ORTHOLOGUE AFUA_5G11245)"/>
    <property type="match status" value="1"/>
</dbReference>
<dbReference type="AlphaFoldDB" id="A0A317VDP5"/>
<evidence type="ECO:0000256" key="4">
    <source>
        <dbReference type="ARBA" id="ARBA00023136"/>
    </source>
</evidence>
<feature type="transmembrane region" description="Helical" evidence="6">
    <location>
        <begin position="55"/>
        <end position="79"/>
    </location>
</feature>
<comment type="subcellular location">
    <subcellularLocation>
        <location evidence="1">Membrane</location>
        <topology evidence="1">Multi-pass membrane protein</topology>
    </subcellularLocation>
</comment>
<evidence type="ECO:0000256" key="5">
    <source>
        <dbReference type="ARBA" id="ARBA00038359"/>
    </source>
</evidence>
<evidence type="ECO:0000259" key="7">
    <source>
        <dbReference type="Pfam" id="PF20684"/>
    </source>
</evidence>
<reference evidence="8 9" key="1">
    <citation type="submission" date="2016-12" db="EMBL/GenBank/DDBJ databases">
        <title>The genomes of Aspergillus section Nigri reveals drivers in fungal speciation.</title>
        <authorList>
            <consortium name="DOE Joint Genome Institute"/>
            <person name="Vesth T.C."/>
            <person name="Nybo J."/>
            <person name="Theobald S."/>
            <person name="Brandl J."/>
            <person name="Frisvad J.C."/>
            <person name="Nielsen K.F."/>
            <person name="Lyhne E.K."/>
            <person name="Kogle M.E."/>
            <person name="Kuo A."/>
            <person name="Riley R."/>
            <person name="Clum A."/>
            <person name="Nolan M."/>
            <person name="Lipzen A."/>
            <person name="Salamov A."/>
            <person name="Henrissat B."/>
            <person name="Wiebenga A."/>
            <person name="De Vries R.P."/>
            <person name="Grigoriev I.V."/>
            <person name="Mortensen U.H."/>
            <person name="Andersen M.R."/>
            <person name="Baker S.E."/>
        </authorList>
    </citation>
    <scope>NUCLEOTIDE SEQUENCE [LARGE SCALE GENOMIC DNA]</scope>
    <source>
        <strain evidence="8 9">CBS 115572</strain>
    </source>
</reference>
<comment type="similarity">
    <text evidence="5">Belongs to the SAT4 family.</text>
</comment>
<keyword evidence="2 6" id="KW-0812">Transmembrane</keyword>
<keyword evidence="3 6" id="KW-1133">Transmembrane helix</keyword>
<comment type="caution">
    <text evidence="8">The sequence shown here is derived from an EMBL/GenBank/DDBJ whole genome shotgun (WGS) entry which is preliminary data.</text>
</comment>
<dbReference type="Pfam" id="PF20684">
    <property type="entry name" value="Fung_rhodopsin"/>
    <property type="match status" value="1"/>
</dbReference>
<evidence type="ECO:0000256" key="6">
    <source>
        <dbReference type="SAM" id="Phobius"/>
    </source>
</evidence>
<evidence type="ECO:0000313" key="9">
    <source>
        <dbReference type="Proteomes" id="UP000246702"/>
    </source>
</evidence>
<accession>A0A317VDP5</accession>
<feature type="transmembrane region" description="Helical" evidence="6">
    <location>
        <begin position="91"/>
        <end position="111"/>
    </location>
</feature>
<evidence type="ECO:0000256" key="3">
    <source>
        <dbReference type="ARBA" id="ARBA00022989"/>
    </source>
</evidence>
<protein>
    <recommendedName>
        <fullName evidence="7">Rhodopsin domain-containing protein</fullName>
    </recommendedName>
</protein>
<gene>
    <name evidence="8" type="ORF">BO94DRAFT_245705</name>
</gene>
<evidence type="ECO:0000256" key="1">
    <source>
        <dbReference type="ARBA" id="ARBA00004141"/>
    </source>
</evidence>
<dbReference type="STRING" id="1450535.A0A317VDP5"/>
<sequence>MDGSNGSPTHPPDPAPSMVYAGRGVIGAFGLLTSCGIGYHQDTVPDAHMILIETYVYILFCLYLWVALAVKCSLTVFIVRVFPTKWIRRIGLGNMGLMAVLAISGELPLIFQCRPVQASAGDMGQVYSQLQVLLQCRVGKPPAISGDLDVFGVSIIALPIPTIWKLQMPVRRRLFIIGLFCLDLWHVEPDLYAFRS</sequence>
<dbReference type="OrthoDB" id="4525788at2759"/>
<dbReference type="InterPro" id="IPR049326">
    <property type="entry name" value="Rhodopsin_dom_fungi"/>
</dbReference>
<dbReference type="EMBL" id="MSFK01000033">
    <property type="protein sequence ID" value="PWY72493.1"/>
    <property type="molecule type" value="Genomic_DNA"/>
</dbReference>
<keyword evidence="9" id="KW-1185">Reference proteome</keyword>
<dbReference type="RefSeq" id="XP_025463267.1">
    <property type="nucleotide sequence ID" value="XM_025606404.1"/>
</dbReference>
<evidence type="ECO:0000256" key="2">
    <source>
        <dbReference type="ARBA" id="ARBA00022692"/>
    </source>
</evidence>
<feature type="domain" description="Rhodopsin" evidence="7">
    <location>
        <begin position="29"/>
        <end position="183"/>
    </location>
</feature>
<keyword evidence="4 6" id="KW-0472">Membrane</keyword>
<proteinExistence type="inferred from homology"/>
<dbReference type="Proteomes" id="UP000246702">
    <property type="component" value="Unassembled WGS sequence"/>
</dbReference>
<dbReference type="InterPro" id="IPR052337">
    <property type="entry name" value="SAT4-like"/>
</dbReference>
<dbReference type="PANTHER" id="PTHR33048:SF47">
    <property type="entry name" value="INTEGRAL MEMBRANE PROTEIN-RELATED"/>
    <property type="match status" value="1"/>
</dbReference>
<evidence type="ECO:0000313" key="8">
    <source>
        <dbReference type="EMBL" id="PWY72493.1"/>
    </source>
</evidence>
<name>A0A317VDP5_9EURO</name>
<organism evidence="8 9">
    <name type="scientific">Aspergillus sclerotioniger CBS 115572</name>
    <dbReference type="NCBI Taxonomy" id="1450535"/>
    <lineage>
        <taxon>Eukaryota</taxon>
        <taxon>Fungi</taxon>
        <taxon>Dikarya</taxon>
        <taxon>Ascomycota</taxon>
        <taxon>Pezizomycotina</taxon>
        <taxon>Eurotiomycetes</taxon>
        <taxon>Eurotiomycetidae</taxon>
        <taxon>Eurotiales</taxon>
        <taxon>Aspergillaceae</taxon>
        <taxon>Aspergillus</taxon>
        <taxon>Aspergillus subgen. Circumdati</taxon>
    </lineage>
</organism>
<dbReference type="GO" id="GO:0016020">
    <property type="term" value="C:membrane"/>
    <property type="evidence" value="ECO:0007669"/>
    <property type="project" value="UniProtKB-SubCell"/>
</dbReference>